<dbReference type="GO" id="GO:1900376">
    <property type="term" value="P:regulation of secondary metabolite biosynthetic process"/>
    <property type="evidence" value="ECO:0007669"/>
    <property type="project" value="TreeGrafter"/>
</dbReference>
<feature type="binding site" evidence="7">
    <location>
        <position position="105"/>
    </location>
    <ligand>
        <name>Zn(2+)</name>
        <dbReference type="ChEBI" id="CHEBI:29105"/>
    </ligand>
</feature>
<reference evidence="8 9" key="1">
    <citation type="submission" date="2021-05" db="EMBL/GenBank/DDBJ databases">
        <title>The draft genome of Geobacter pelophilus DSM 12255.</title>
        <authorList>
            <person name="Xu Z."/>
            <person name="Masuda Y."/>
            <person name="Itoh H."/>
            <person name="Senoo K."/>
        </authorList>
    </citation>
    <scope>NUCLEOTIDE SEQUENCE [LARGE SCALE GENOMIC DNA]</scope>
    <source>
        <strain evidence="8 9">DSM 12255</strain>
    </source>
</reference>
<keyword evidence="9" id="KW-1185">Reference proteome</keyword>
<dbReference type="InterPro" id="IPR036390">
    <property type="entry name" value="WH_DNA-bd_sf"/>
</dbReference>
<keyword evidence="6" id="KW-0804">Transcription</keyword>
<feature type="binding site" evidence="7">
    <location>
        <position position="108"/>
    </location>
    <ligand>
        <name>Zn(2+)</name>
        <dbReference type="ChEBI" id="CHEBI:29105"/>
    </ligand>
</feature>
<dbReference type="InterPro" id="IPR043135">
    <property type="entry name" value="Fur_C"/>
</dbReference>
<accession>A0AAW4L720</accession>
<gene>
    <name evidence="8" type="ORF">KI809_04755</name>
</gene>
<dbReference type="GO" id="GO:0003700">
    <property type="term" value="F:DNA-binding transcription factor activity"/>
    <property type="evidence" value="ECO:0007669"/>
    <property type="project" value="InterPro"/>
</dbReference>
<organism evidence="8 9">
    <name type="scientific">Geoanaerobacter pelophilus</name>
    <dbReference type="NCBI Taxonomy" id="60036"/>
    <lineage>
        <taxon>Bacteria</taxon>
        <taxon>Pseudomonadati</taxon>
        <taxon>Thermodesulfobacteriota</taxon>
        <taxon>Desulfuromonadia</taxon>
        <taxon>Geobacterales</taxon>
        <taxon>Geobacteraceae</taxon>
        <taxon>Geoanaerobacter</taxon>
    </lineage>
</organism>
<evidence type="ECO:0000256" key="3">
    <source>
        <dbReference type="ARBA" id="ARBA00022833"/>
    </source>
</evidence>
<keyword evidence="7" id="KW-0479">Metal-binding</keyword>
<proteinExistence type="inferred from homology"/>
<dbReference type="Proteomes" id="UP000811899">
    <property type="component" value="Unassembled WGS sequence"/>
</dbReference>
<dbReference type="PANTHER" id="PTHR33202">
    <property type="entry name" value="ZINC UPTAKE REGULATION PROTEIN"/>
    <property type="match status" value="1"/>
</dbReference>
<dbReference type="InterPro" id="IPR036388">
    <property type="entry name" value="WH-like_DNA-bd_sf"/>
</dbReference>
<dbReference type="GO" id="GO:0045892">
    <property type="term" value="P:negative regulation of DNA-templated transcription"/>
    <property type="evidence" value="ECO:0007669"/>
    <property type="project" value="TreeGrafter"/>
</dbReference>
<evidence type="ECO:0000313" key="9">
    <source>
        <dbReference type="Proteomes" id="UP000811899"/>
    </source>
</evidence>
<dbReference type="InterPro" id="IPR002481">
    <property type="entry name" value="FUR"/>
</dbReference>
<dbReference type="AlphaFoldDB" id="A0AAW4L720"/>
<dbReference type="GO" id="GO:0008270">
    <property type="term" value="F:zinc ion binding"/>
    <property type="evidence" value="ECO:0007669"/>
    <property type="project" value="TreeGrafter"/>
</dbReference>
<comment type="similarity">
    <text evidence="1">Belongs to the Fur family.</text>
</comment>
<evidence type="ECO:0000256" key="7">
    <source>
        <dbReference type="PIRSR" id="PIRSR602481-1"/>
    </source>
</evidence>
<dbReference type="SUPFAM" id="SSF46785">
    <property type="entry name" value="Winged helix' DNA-binding domain"/>
    <property type="match status" value="1"/>
</dbReference>
<keyword evidence="3 7" id="KW-0862">Zinc</keyword>
<name>A0AAW4L720_9BACT</name>
<feature type="binding site" evidence="7">
    <location>
        <position position="144"/>
    </location>
    <ligand>
        <name>Zn(2+)</name>
        <dbReference type="ChEBI" id="CHEBI:29105"/>
    </ligand>
</feature>
<keyword evidence="4" id="KW-0805">Transcription regulation</keyword>
<evidence type="ECO:0000256" key="1">
    <source>
        <dbReference type="ARBA" id="ARBA00007957"/>
    </source>
</evidence>
<evidence type="ECO:0000256" key="4">
    <source>
        <dbReference type="ARBA" id="ARBA00023015"/>
    </source>
</evidence>
<dbReference type="Gene3D" id="1.10.10.10">
    <property type="entry name" value="Winged helix-like DNA-binding domain superfamily/Winged helix DNA-binding domain"/>
    <property type="match status" value="1"/>
</dbReference>
<evidence type="ECO:0000256" key="6">
    <source>
        <dbReference type="ARBA" id="ARBA00023163"/>
    </source>
</evidence>
<dbReference type="CDD" id="cd07153">
    <property type="entry name" value="Fur_like"/>
    <property type="match status" value="1"/>
</dbReference>
<dbReference type="Pfam" id="PF01475">
    <property type="entry name" value="FUR"/>
    <property type="match status" value="1"/>
</dbReference>
<comment type="caution">
    <text evidence="8">The sequence shown here is derived from an EMBL/GenBank/DDBJ whole genome shotgun (WGS) entry which is preliminary data.</text>
</comment>
<protein>
    <submittedName>
        <fullName evidence="8">Transcriptional repressor</fullName>
    </submittedName>
</protein>
<dbReference type="Gene3D" id="3.30.1490.190">
    <property type="match status" value="1"/>
</dbReference>
<evidence type="ECO:0000256" key="2">
    <source>
        <dbReference type="ARBA" id="ARBA00022491"/>
    </source>
</evidence>
<sequence length="149" mass="17220">MIIDWGAIIKREQFKNAIVKGLKERGMKLTPQRRTIVEILTLDNCHPSAMTIYRAAREKHPKISLSTVYSTLSLLKSLKLVRELEFEAMDNRYDMDTSNHLNLICTRCGRIEDFTDTAMIPPEIVEKLTGFKVQDVRFEYYGVCSKCSQ</sequence>
<dbReference type="EMBL" id="JAHCVJ010000001">
    <property type="protein sequence ID" value="MBT0663607.1"/>
    <property type="molecule type" value="Genomic_DNA"/>
</dbReference>
<dbReference type="GO" id="GO:0000976">
    <property type="term" value="F:transcription cis-regulatory region binding"/>
    <property type="evidence" value="ECO:0007669"/>
    <property type="project" value="TreeGrafter"/>
</dbReference>
<keyword evidence="2" id="KW-0678">Repressor</keyword>
<evidence type="ECO:0000256" key="5">
    <source>
        <dbReference type="ARBA" id="ARBA00023125"/>
    </source>
</evidence>
<keyword evidence="5" id="KW-0238">DNA-binding</keyword>
<evidence type="ECO:0000313" key="8">
    <source>
        <dbReference type="EMBL" id="MBT0663607.1"/>
    </source>
</evidence>
<feature type="binding site" evidence="7">
    <location>
        <position position="147"/>
    </location>
    <ligand>
        <name>Zn(2+)</name>
        <dbReference type="ChEBI" id="CHEBI:29105"/>
    </ligand>
</feature>
<dbReference type="PANTHER" id="PTHR33202:SF7">
    <property type="entry name" value="FERRIC UPTAKE REGULATION PROTEIN"/>
    <property type="match status" value="1"/>
</dbReference>
<comment type="cofactor">
    <cofactor evidence="7">
        <name>Zn(2+)</name>
        <dbReference type="ChEBI" id="CHEBI:29105"/>
    </cofactor>
    <text evidence="7">Binds 1 zinc ion per subunit.</text>
</comment>